<organism evidence="6 7">
    <name type="scientific">Pontibacillus salipaludis</name>
    <dbReference type="NCBI Taxonomy" id="1697394"/>
    <lineage>
        <taxon>Bacteria</taxon>
        <taxon>Bacillati</taxon>
        <taxon>Bacillota</taxon>
        <taxon>Bacilli</taxon>
        <taxon>Bacillales</taxon>
        <taxon>Bacillaceae</taxon>
        <taxon>Pontibacillus</taxon>
    </lineage>
</organism>
<protein>
    <recommendedName>
        <fullName evidence="5">HTH merR-type domain-containing protein</fullName>
    </recommendedName>
</protein>
<dbReference type="EMBL" id="BMIN01000009">
    <property type="protein sequence ID" value="GGD14499.1"/>
    <property type="molecule type" value="Genomic_DNA"/>
</dbReference>
<keyword evidence="1" id="KW-0678">Repressor</keyword>
<reference evidence="7" key="1">
    <citation type="journal article" date="2019" name="Int. J. Syst. Evol. Microbiol.">
        <title>The Global Catalogue of Microorganisms (GCM) 10K type strain sequencing project: providing services to taxonomists for standard genome sequencing and annotation.</title>
        <authorList>
            <consortium name="The Broad Institute Genomics Platform"/>
            <consortium name="The Broad Institute Genome Sequencing Center for Infectious Disease"/>
            <person name="Wu L."/>
            <person name="Ma J."/>
        </authorList>
    </citation>
    <scope>NUCLEOTIDE SEQUENCE [LARGE SCALE GENOMIC DNA]</scope>
    <source>
        <strain evidence="7">CGMCC 1.15353</strain>
    </source>
</reference>
<dbReference type="InterPro" id="IPR047057">
    <property type="entry name" value="MerR_fam"/>
</dbReference>
<evidence type="ECO:0000256" key="2">
    <source>
        <dbReference type="ARBA" id="ARBA00023015"/>
    </source>
</evidence>
<dbReference type="RefSeq" id="WP_229721210.1">
    <property type="nucleotide sequence ID" value="NZ_BMIN01000009.1"/>
</dbReference>
<feature type="domain" description="HTH merR-type" evidence="5">
    <location>
        <begin position="46"/>
        <end position="87"/>
    </location>
</feature>
<dbReference type="PROSITE" id="PS50937">
    <property type="entry name" value="HTH_MERR_2"/>
    <property type="match status" value="1"/>
</dbReference>
<keyword evidence="7" id="KW-1185">Reference proteome</keyword>
<keyword evidence="2" id="KW-0805">Transcription regulation</keyword>
<proteinExistence type="predicted"/>
<comment type="caution">
    <text evidence="6">The sequence shown here is derived from an EMBL/GenBank/DDBJ whole genome shotgun (WGS) entry which is preliminary data.</text>
</comment>
<keyword evidence="4" id="KW-0804">Transcription</keyword>
<gene>
    <name evidence="6" type="ORF">GCM10011389_22630</name>
</gene>
<dbReference type="InterPro" id="IPR000551">
    <property type="entry name" value="MerR-type_HTH_dom"/>
</dbReference>
<sequence>MKEYMYANDRLVRLTDSSMYFYNNSKVEVDYVVHYILYDFSEVGDMYRVGEFCRMTGLSKETLRYYAQIKLLEPVYIDPRNNYRYYDNGSYLVARLLVYLRKFDFSIQEMLTVVNDESFEHLEDLIKEKRRNLLQEVHRLQTTIKEMDEFFEMEKGDEEK</sequence>
<keyword evidence="3" id="KW-0238">DNA-binding</keyword>
<evidence type="ECO:0000259" key="5">
    <source>
        <dbReference type="PROSITE" id="PS50937"/>
    </source>
</evidence>
<evidence type="ECO:0000256" key="3">
    <source>
        <dbReference type="ARBA" id="ARBA00023125"/>
    </source>
</evidence>
<name>A0ABQ1Q5X0_9BACI</name>
<dbReference type="SUPFAM" id="SSF46955">
    <property type="entry name" value="Putative DNA-binding domain"/>
    <property type="match status" value="1"/>
</dbReference>
<dbReference type="SMART" id="SM00422">
    <property type="entry name" value="HTH_MERR"/>
    <property type="match status" value="1"/>
</dbReference>
<dbReference type="Pfam" id="PF13411">
    <property type="entry name" value="MerR_1"/>
    <property type="match status" value="1"/>
</dbReference>
<dbReference type="Proteomes" id="UP000642571">
    <property type="component" value="Unassembled WGS sequence"/>
</dbReference>
<evidence type="ECO:0000313" key="7">
    <source>
        <dbReference type="Proteomes" id="UP000642571"/>
    </source>
</evidence>
<evidence type="ECO:0000313" key="6">
    <source>
        <dbReference type="EMBL" id="GGD14499.1"/>
    </source>
</evidence>
<dbReference type="Gene3D" id="1.10.1660.10">
    <property type="match status" value="1"/>
</dbReference>
<evidence type="ECO:0000256" key="4">
    <source>
        <dbReference type="ARBA" id="ARBA00023163"/>
    </source>
</evidence>
<evidence type="ECO:0000256" key="1">
    <source>
        <dbReference type="ARBA" id="ARBA00022491"/>
    </source>
</evidence>
<dbReference type="PANTHER" id="PTHR30204">
    <property type="entry name" value="REDOX-CYCLING DRUG-SENSING TRANSCRIPTIONAL ACTIVATOR SOXR"/>
    <property type="match status" value="1"/>
</dbReference>
<accession>A0ABQ1Q5X0</accession>
<dbReference type="PANTHER" id="PTHR30204:SF69">
    <property type="entry name" value="MERR-FAMILY TRANSCRIPTIONAL REGULATOR"/>
    <property type="match status" value="1"/>
</dbReference>
<dbReference type="InterPro" id="IPR009061">
    <property type="entry name" value="DNA-bd_dom_put_sf"/>
</dbReference>